<keyword evidence="5" id="KW-1185">Reference proteome</keyword>
<dbReference type="SMART" id="SM00451">
    <property type="entry name" value="ZnF_U1"/>
    <property type="match status" value="2"/>
</dbReference>
<dbReference type="AlphaFoldDB" id="A0ABD1FD71"/>
<dbReference type="InterPro" id="IPR026811">
    <property type="entry name" value="CIZ1"/>
</dbReference>
<dbReference type="Pfam" id="PF23330">
    <property type="entry name" value="zf-C2H2_14"/>
    <property type="match status" value="1"/>
</dbReference>
<reference evidence="4 5" key="1">
    <citation type="submission" date="2024-05" db="EMBL/GenBank/DDBJ databases">
        <title>Genetic variation in Jamaican populations of the coffee berry borer (Hypothenemus hampei).</title>
        <authorList>
            <person name="Errbii M."/>
            <person name="Myrie A."/>
        </authorList>
    </citation>
    <scope>NUCLEOTIDE SEQUENCE [LARGE SCALE GENOMIC DNA]</scope>
    <source>
        <strain evidence="4">JA-Hopewell-2020-01-JO</strain>
        <tissue evidence="4">Whole body</tissue>
    </source>
</reference>
<dbReference type="PANTHER" id="PTHR15491">
    <property type="match status" value="1"/>
</dbReference>
<evidence type="ECO:0000313" key="4">
    <source>
        <dbReference type="EMBL" id="KAL1517212.1"/>
    </source>
</evidence>
<feature type="region of interest" description="Disordered" evidence="2">
    <location>
        <begin position="511"/>
        <end position="557"/>
    </location>
</feature>
<feature type="compositionally biased region" description="Basic and acidic residues" evidence="2">
    <location>
        <begin position="511"/>
        <end position="520"/>
    </location>
</feature>
<dbReference type="GO" id="GO:0008270">
    <property type="term" value="F:zinc ion binding"/>
    <property type="evidence" value="ECO:0007669"/>
    <property type="project" value="UniProtKB-KW"/>
</dbReference>
<dbReference type="InterPro" id="IPR003604">
    <property type="entry name" value="Matrin/U1-like-C_Znf_C2H2"/>
</dbReference>
<dbReference type="SMART" id="SM00355">
    <property type="entry name" value="ZnF_C2H2"/>
    <property type="match status" value="3"/>
</dbReference>
<dbReference type="Proteomes" id="UP001566132">
    <property type="component" value="Unassembled WGS sequence"/>
</dbReference>
<gene>
    <name evidence="4" type="ORF">ABEB36_001006</name>
</gene>
<feature type="domain" description="C2H2-type" evidence="3">
    <location>
        <begin position="462"/>
        <end position="486"/>
    </location>
</feature>
<dbReference type="SUPFAM" id="SSF57667">
    <property type="entry name" value="beta-beta-alpha zinc fingers"/>
    <property type="match status" value="1"/>
</dbReference>
<feature type="compositionally biased region" description="Basic and acidic residues" evidence="2">
    <location>
        <begin position="229"/>
        <end position="238"/>
    </location>
</feature>
<feature type="compositionally biased region" description="Acidic residues" evidence="2">
    <location>
        <begin position="211"/>
        <end position="220"/>
    </location>
</feature>
<sequence length="624" mass="71979">MNRRNGGNPRGGNRGPLHSNFSQQQPFQSGIANLNPWQASATTSNQTGLLSHLTSAPHLALALSNLLQQQQQQQQPPSLLSLNTTSPAFSNSNSNYGGGANNRFNSHRSVRDFRHNRHEPYNKSRGSGGFQDRRRRSPKRDGRSRDEGNKKKTVEKKKNETEQTNNKAKEGAAEQQPPSSQSVEDGGEEDKNETKRDWKDEKNQVEGVENEHDDADDNEDEKNTASTSGEKKDGDNAKEGKYWGVEKRYLHCFVCNKQMWDGESMGKHVRGRAHHEMVKALEESIHICVNILRENLRLQEERKMIEYNRQSRQRKFNSRREPPLSHCAMCDLKFMGKIISHRRTEGHQRLKRYLHPTCRICDKEYPSRIEWIEHCLTPEHLRRASETTEKRIGGKDGDEIITNEQDMNDVDMDAALDENLHLESDDPILELDSSLANMVDRLPVYKKDRPVATSCLEQFSGWKCSLCHRSFADKDDADAHLKTKRHYYRFIEYIKERFDREEKRKKAEKEEALEKKKIEEKQEEEEEAKEELNQGETSIKEVKEEANNGEPELYDPHDVSMEEAVKENGDVQQSEVATEFTVKEEEVNLEDEEFPPPAVKKEVPSPRPVTRRSLGPRGKRGRKF</sequence>
<comment type="caution">
    <text evidence="4">The sequence shown here is derived from an EMBL/GenBank/DDBJ whole genome shotgun (WGS) entry which is preliminary data.</text>
</comment>
<dbReference type="InterPro" id="IPR013087">
    <property type="entry name" value="Znf_C2H2_type"/>
</dbReference>
<feature type="region of interest" description="Disordered" evidence="2">
    <location>
        <begin position="583"/>
        <end position="624"/>
    </location>
</feature>
<evidence type="ECO:0000256" key="2">
    <source>
        <dbReference type="SAM" id="MobiDB-lite"/>
    </source>
</evidence>
<feature type="compositionally biased region" description="Basic and acidic residues" evidence="2">
    <location>
        <begin position="139"/>
        <end position="172"/>
    </location>
</feature>
<evidence type="ECO:0000313" key="5">
    <source>
        <dbReference type="Proteomes" id="UP001566132"/>
    </source>
</evidence>
<feature type="compositionally biased region" description="Basic and acidic residues" evidence="2">
    <location>
        <begin position="109"/>
        <end position="122"/>
    </location>
</feature>
<dbReference type="PROSITE" id="PS00028">
    <property type="entry name" value="ZINC_FINGER_C2H2_1"/>
    <property type="match status" value="1"/>
</dbReference>
<keyword evidence="1" id="KW-0479">Metal-binding</keyword>
<dbReference type="PROSITE" id="PS50157">
    <property type="entry name" value="ZINC_FINGER_C2H2_2"/>
    <property type="match status" value="1"/>
</dbReference>
<feature type="compositionally biased region" description="Basic and acidic residues" evidence="2">
    <location>
        <begin position="192"/>
        <end position="204"/>
    </location>
</feature>
<organism evidence="4 5">
    <name type="scientific">Hypothenemus hampei</name>
    <name type="common">Coffee berry borer</name>
    <dbReference type="NCBI Taxonomy" id="57062"/>
    <lineage>
        <taxon>Eukaryota</taxon>
        <taxon>Metazoa</taxon>
        <taxon>Ecdysozoa</taxon>
        <taxon>Arthropoda</taxon>
        <taxon>Hexapoda</taxon>
        <taxon>Insecta</taxon>
        <taxon>Pterygota</taxon>
        <taxon>Neoptera</taxon>
        <taxon>Endopterygota</taxon>
        <taxon>Coleoptera</taxon>
        <taxon>Polyphaga</taxon>
        <taxon>Cucujiformia</taxon>
        <taxon>Curculionidae</taxon>
        <taxon>Scolytinae</taxon>
        <taxon>Hypothenemus</taxon>
    </lineage>
</organism>
<feature type="compositionally biased region" description="Low complexity" evidence="2">
    <location>
        <begin position="67"/>
        <end position="83"/>
    </location>
</feature>
<dbReference type="EMBL" id="JBDJPC010000001">
    <property type="protein sequence ID" value="KAL1517212.1"/>
    <property type="molecule type" value="Genomic_DNA"/>
</dbReference>
<dbReference type="InterPro" id="IPR036236">
    <property type="entry name" value="Znf_C2H2_sf"/>
</dbReference>
<evidence type="ECO:0000256" key="1">
    <source>
        <dbReference type="PROSITE-ProRule" id="PRU00042"/>
    </source>
</evidence>
<feature type="region of interest" description="Disordered" evidence="2">
    <location>
        <begin position="67"/>
        <end position="238"/>
    </location>
</feature>
<dbReference type="Pfam" id="PF12874">
    <property type="entry name" value="zf-met"/>
    <property type="match status" value="1"/>
</dbReference>
<keyword evidence="1" id="KW-0862">Zinc</keyword>
<protein>
    <recommendedName>
        <fullName evidence="3">C2H2-type domain-containing protein</fullName>
    </recommendedName>
</protein>
<keyword evidence="1" id="KW-0863">Zinc-finger</keyword>
<feature type="region of interest" description="Disordered" evidence="2">
    <location>
        <begin position="1"/>
        <end position="23"/>
    </location>
</feature>
<name>A0ABD1FD71_HYPHA</name>
<evidence type="ECO:0000259" key="3">
    <source>
        <dbReference type="PROSITE" id="PS50157"/>
    </source>
</evidence>
<dbReference type="PANTHER" id="PTHR15491:SF9">
    <property type="entry name" value="CIP1-INTERACTING ZINC FINGER PROTEIN"/>
    <property type="match status" value="1"/>
</dbReference>
<dbReference type="InterPro" id="IPR056345">
    <property type="entry name" value="Znf-C2H2_CIZ1"/>
</dbReference>
<proteinExistence type="predicted"/>
<accession>A0ABD1FD71</accession>